<dbReference type="EC" id="1.1.1.100" evidence="2"/>
<dbReference type="PANTHER" id="PTHR42879:SF2">
    <property type="entry name" value="3-OXOACYL-[ACYL-CARRIER-PROTEIN] REDUCTASE FABG"/>
    <property type="match status" value="1"/>
</dbReference>
<dbReference type="Gene3D" id="3.40.50.720">
    <property type="entry name" value="NAD(P)-binding Rossmann-like Domain"/>
    <property type="match status" value="1"/>
</dbReference>
<dbReference type="VEuPathDB" id="FungiDB:BO97DRAFT_428921"/>
<evidence type="ECO:0000256" key="3">
    <source>
        <dbReference type="ARBA" id="ARBA00048508"/>
    </source>
</evidence>
<comment type="similarity">
    <text evidence="1">Belongs to the short-chain dehydrogenases/reductases (SDR) family.</text>
</comment>
<dbReference type="RefSeq" id="XP_025547035.1">
    <property type="nucleotide sequence ID" value="XM_025697335.1"/>
</dbReference>
<dbReference type="SUPFAM" id="SSF51735">
    <property type="entry name" value="NAD(P)-binding Rossmann-fold domains"/>
    <property type="match status" value="1"/>
</dbReference>
<dbReference type="OrthoDB" id="47007at2759"/>
<dbReference type="Proteomes" id="UP000248961">
    <property type="component" value="Unassembled WGS sequence"/>
</dbReference>
<name>A0A395HIY5_ASPHC</name>
<protein>
    <recommendedName>
        <fullName evidence="2">3-oxoacyl-[acyl-carrier-protein] reductase</fullName>
        <ecNumber evidence="2">1.1.1.100</ecNumber>
    </recommendedName>
</protein>
<dbReference type="AlphaFoldDB" id="A0A395HIY5"/>
<dbReference type="InterPro" id="IPR036291">
    <property type="entry name" value="NAD(P)-bd_dom_sf"/>
</dbReference>
<evidence type="ECO:0000256" key="2">
    <source>
        <dbReference type="ARBA" id="ARBA00012948"/>
    </source>
</evidence>
<dbReference type="GO" id="GO:0004316">
    <property type="term" value="F:3-oxoacyl-[acyl-carrier-protein] reductase (NADPH) activity"/>
    <property type="evidence" value="ECO:0007669"/>
    <property type="project" value="UniProtKB-EC"/>
</dbReference>
<dbReference type="GeneID" id="37201624"/>
<sequence length="161" mass="16896">MPSTNNSSQLSSLSANLGGKTAIVTGSSIDIDAGIAVDLGRRGAAVVITYTSERSRDAAYSVAKTIDDSISGGKGLPASPQDTIDILIHNAADGEDRFLEDVTGEFFNKMTDLNLKGVYDPRVVPHMPRGGRIVLITSAAARMGVTQKSVYVVTKAGHKAF</sequence>
<gene>
    <name evidence="4" type="ORF">BO97DRAFT_428921</name>
</gene>
<dbReference type="EMBL" id="KZ824323">
    <property type="protein sequence ID" value="RAL07881.1"/>
    <property type="molecule type" value="Genomic_DNA"/>
</dbReference>
<keyword evidence="5" id="KW-1185">Reference proteome</keyword>
<evidence type="ECO:0000256" key="1">
    <source>
        <dbReference type="ARBA" id="ARBA00006484"/>
    </source>
</evidence>
<dbReference type="PRINTS" id="PR00081">
    <property type="entry name" value="GDHRDH"/>
</dbReference>
<evidence type="ECO:0000313" key="5">
    <source>
        <dbReference type="Proteomes" id="UP000248961"/>
    </source>
</evidence>
<accession>A0A395HIY5</accession>
<proteinExistence type="inferred from homology"/>
<dbReference type="Pfam" id="PF00106">
    <property type="entry name" value="adh_short"/>
    <property type="match status" value="1"/>
</dbReference>
<comment type="catalytic activity">
    <reaction evidence="3">
        <text>a (3R)-hydroxyacyl-[ACP] + NADP(+) = a 3-oxoacyl-[ACP] + NADPH + H(+)</text>
        <dbReference type="Rhea" id="RHEA:17397"/>
        <dbReference type="Rhea" id="RHEA-COMP:9916"/>
        <dbReference type="Rhea" id="RHEA-COMP:9945"/>
        <dbReference type="ChEBI" id="CHEBI:15378"/>
        <dbReference type="ChEBI" id="CHEBI:57783"/>
        <dbReference type="ChEBI" id="CHEBI:58349"/>
        <dbReference type="ChEBI" id="CHEBI:78776"/>
        <dbReference type="ChEBI" id="CHEBI:78827"/>
        <dbReference type="EC" id="1.1.1.100"/>
    </reaction>
</comment>
<dbReference type="InterPro" id="IPR050259">
    <property type="entry name" value="SDR"/>
</dbReference>
<dbReference type="InterPro" id="IPR002347">
    <property type="entry name" value="SDR_fam"/>
</dbReference>
<reference evidence="4 5" key="1">
    <citation type="submission" date="2018-02" db="EMBL/GenBank/DDBJ databases">
        <title>The genomes of Aspergillus section Nigri reveals drivers in fungal speciation.</title>
        <authorList>
            <consortium name="DOE Joint Genome Institute"/>
            <person name="Vesth T.C."/>
            <person name="Nybo J."/>
            <person name="Theobald S."/>
            <person name="Brandl J."/>
            <person name="Frisvad J.C."/>
            <person name="Nielsen K.F."/>
            <person name="Lyhne E.K."/>
            <person name="Kogle M.E."/>
            <person name="Kuo A."/>
            <person name="Riley R."/>
            <person name="Clum A."/>
            <person name="Nolan M."/>
            <person name="Lipzen A."/>
            <person name="Salamov A."/>
            <person name="Henrissat B."/>
            <person name="Wiebenga A."/>
            <person name="De vries R.P."/>
            <person name="Grigoriev I.V."/>
            <person name="Mortensen U.H."/>
            <person name="Andersen M.R."/>
            <person name="Baker S.E."/>
        </authorList>
    </citation>
    <scope>NUCLEOTIDE SEQUENCE [LARGE SCALE GENOMIC DNA]</scope>
    <source>
        <strain evidence="4 5">CBS 101889</strain>
    </source>
</reference>
<dbReference type="STRING" id="1450537.A0A395HIY5"/>
<organism evidence="4 5">
    <name type="scientific">Aspergillus homomorphus (strain CBS 101889)</name>
    <dbReference type="NCBI Taxonomy" id="1450537"/>
    <lineage>
        <taxon>Eukaryota</taxon>
        <taxon>Fungi</taxon>
        <taxon>Dikarya</taxon>
        <taxon>Ascomycota</taxon>
        <taxon>Pezizomycotina</taxon>
        <taxon>Eurotiomycetes</taxon>
        <taxon>Eurotiomycetidae</taxon>
        <taxon>Eurotiales</taxon>
        <taxon>Aspergillaceae</taxon>
        <taxon>Aspergillus</taxon>
        <taxon>Aspergillus subgen. Circumdati</taxon>
    </lineage>
</organism>
<dbReference type="PANTHER" id="PTHR42879">
    <property type="entry name" value="3-OXOACYL-(ACYL-CARRIER-PROTEIN) REDUCTASE"/>
    <property type="match status" value="1"/>
</dbReference>
<evidence type="ECO:0000313" key="4">
    <source>
        <dbReference type="EMBL" id="RAL07881.1"/>
    </source>
</evidence>